<dbReference type="SMART" id="SM00420">
    <property type="entry name" value="HTH_DEOR"/>
    <property type="match status" value="1"/>
</dbReference>
<dbReference type="Proteomes" id="UP000219050">
    <property type="component" value="Plasmid pDY25-A"/>
</dbReference>
<dbReference type="SUPFAM" id="SSF100950">
    <property type="entry name" value="NagB/RpiA/CoA transferase-like"/>
    <property type="match status" value="1"/>
</dbReference>
<dbReference type="KEGG" id="cmag:CBW24_15935"/>
<evidence type="ECO:0000313" key="6">
    <source>
        <dbReference type="EMBL" id="ATI43636.1"/>
    </source>
</evidence>
<dbReference type="PANTHER" id="PTHR30363">
    <property type="entry name" value="HTH-TYPE TRANSCRIPTIONAL REGULATOR SRLR-RELATED"/>
    <property type="match status" value="1"/>
</dbReference>
<organism evidence="6 7">
    <name type="scientific">Pacificitalea manganoxidans</name>
    <dbReference type="NCBI Taxonomy" id="1411902"/>
    <lineage>
        <taxon>Bacteria</taxon>
        <taxon>Pseudomonadati</taxon>
        <taxon>Pseudomonadota</taxon>
        <taxon>Alphaproteobacteria</taxon>
        <taxon>Rhodobacterales</taxon>
        <taxon>Paracoccaceae</taxon>
        <taxon>Pacificitalea</taxon>
    </lineage>
</organism>
<dbReference type="InterPro" id="IPR036390">
    <property type="entry name" value="WH_DNA-bd_sf"/>
</dbReference>
<evidence type="ECO:0000256" key="4">
    <source>
        <dbReference type="ARBA" id="ARBA00023163"/>
    </source>
</evidence>
<keyword evidence="2" id="KW-0805">Transcription regulation</keyword>
<evidence type="ECO:0000256" key="1">
    <source>
        <dbReference type="ARBA" id="ARBA00022491"/>
    </source>
</evidence>
<dbReference type="PROSITE" id="PS00894">
    <property type="entry name" value="HTH_DEOR_1"/>
    <property type="match status" value="1"/>
</dbReference>
<dbReference type="InterPro" id="IPR018356">
    <property type="entry name" value="Tscrpt_reg_HTH_DeoR_CS"/>
</dbReference>
<dbReference type="PRINTS" id="PR00037">
    <property type="entry name" value="HTHLACR"/>
</dbReference>
<evidence type="ECO:0000256" key="2">
    <source>
        <dbReference type="ARBA" id="ARBA00023015"/>
    </source>
</evidence>
<dbReference type="GO" id="GO:0003677">
    <property type="term" value="F:DNA binding"/>
    <property type="evidence" value="ECO:0007669"/>
    <property type="project" value="UniProtKB-KW"/>
</dbReference>
<dbReference type="AlphaFoldDB" id="A0A291M3V2"/>
<sequence length="255" mass="26763">MAQNDIARRRDRVVNLLSRYGELSAGQLADMLEVTVQTIRADLRDLDDQRLVRRRHGGASLVAAGENIGYAPRQAVARDEKARIGAAAAALVSDGATVALGTGTTVEAVARALLPREKLFVATNNIHAALALQAAPELTLSLAGGRVRLRDMDLIGAEAGEFFAALRLDLAVFSAGGIGAGGEILDFNEDEVRARRAIMGAARHRVLVVDHTKIGRDAPCLRGSVAEVETLIHGGDLPPVLADLCAGAGTQVIAV</sequence>
<evidence type="ECO:0000313" key="7">
    <source>
        <dbReference type="Proteomes" id="UP000219050"/>
    </source>
</evidence>
<dbReference type="GO" id="GO:0003700">
    <property type="term" value="F:DNA-binding transcription factor activity"/>
    <property type="evidence" value="ECO:0007669"/>
    <property type="project" value="InterPro"/>
</dbReference>
<dbReference type="OrthoDB" id="9814815at2"/>
<dbReference type="RefSeq" id="WP_088664184.1">
    <property type="nucleotide sequence ID" value="NZ_CP021405.1"/>
</dbReference>
<dbReference type="InterPro" id="IPR037171">
    <property type="entry name" value="NagB/RpiA_transferase-like"/>
</dbReference>
<dbReference type="InterPro" id="IPR001034">
    <property type="entry name" value="DeoR_HTH"/>
</dbReference>
<dbReference type="PANTHER" id="PTHR30363:SF4">
    <property type="entry name" value="GLYCEROL-3-PHOSPHATE REGULON REPRESSOR"/>
    <property type="match status" value="1"/>
</dbReference>
<dbReference type="Pfam" id="PF00455">
    <property type="entry name" value="DeoRC"/>
    <property type="match status" value="1"/>
</dbReference>
<keyword evidence="6" id="KW-0614">Plasmid</keyword>
<gene>
    <name evidence="6" type="ORF">CBW24_15935</name>
</gene>
<dbReference type="PROSITE" id="PS51000">
    <property type="entry name" value="HTH_DEOR_2"/>
    <property type="match status" value="1"/>
</dbReference>
<feature type="domain" description="HTH deoR-type" evidence="5">
    <location>
        <begin position="6"/>
        <end position="61"/>
    </location>
</feature>
<dbReference type="SMART" id="SM01134">
    <property type="entry name" value="DeoRC"/>
    <property type="match status" value="1"/>
</dbReference>
<dbReference type="InterPro" id="IPR050313">
    <property type="entry name" value="Carb_Metab_HTH_regulators"/>
</dbReference>
<evidence type="ECO:0000259" key="5">
    <source>
        <dbReference type="PROSITE" id="PS51000"/>
    </source>
</evidence>
<keyword evidence="1" id="KW-0678">Repressor</keyword>
<accession>A0A291M3V2</accession>
<protein>
    <submittedName>
        <fullName evidence="6">ArsR family transcriptional regulator</fullName>
    </submittedName>
</protein>
<dbReference type="InterPro" id="IPR036388">
    <property type="entry name" value="WH-like_DNA-bd_sf"/>
</dbReference>
<dbReference type="InterPro" id="IPR014036">
    <property type="entry name" value="DeoR-like_C"/>
</dbReference>
<keyword evidence="7" id="KW-1185">Reference proteome</keyword>
<dbReference type="Gene3D" id="3.40.50.1360">
    <property type="match status" value="1"/>
</dbReference>
<keyword evidence="3" id="KW-0238">DNA-binding</keyword>
<dbReference type="SUPFAM" id="SSF46785">
    <property type="entry name" value="Winged helix' DNA-binding domain"/>
    <property type="match status" value="1"/>
</dbReference>
<evidence type="ECO:0000256" key="3">
    <source>
        <dbReference type="ARBA" id="ARBA00023125"/>
    </source>
</evidence>
<dbReference type="Pfam" id="PF08220">
    <property type="entry name" value="HTH_DeoR"/>
    <property type="match status" value="1"/>
</dbReference>
<name>A0A291M3V2_9RHOB</name>
<dbReference type="EMBL" id="CP021405">
    <property type="protein sequence ID" value="ATI43636.1"/>
    <property type="molecule type" value="Genomic_DNA"/>
</dbReference>
<keyword evidence="4" id="KW-0804">Transcription</keyword>
<geneLocation type="plasmid" evidence="7">
    <name>pdy25-a</name>
</geneLocation>
<dbReference type="Gene3D" id="1.10.10.10">
    <property type="entry name" value="Winged helix-like DNA-binding domain superfamily/Winged helix DNA-binding domain"/>
    <property type="match status" value="1"/>
</dbReference>
<proteinExistence type="predicted"/>
<reference evidence="6 7" key="1">
    <citation type="submission" date="2017-05" db="EMBL/GenBank/DDBJ databases">
        <title>Comparative genomic and metabolic analysis of manganese-oxidizing mechanisms in Celeribater manganoxidans DY25T: its adaption to the environment of polymetallic nodule.</title>
        <authorList>
            <person name="Wang X."/>
        </authorList>
    </citation>
    <scope>NUCLEOTIDE SEQUENCE [LARGE SCALE GENOMIC DNA]</scope>
    <source>
        <strain evidence="6 7">DY25</strain>
        <plasmid evidence="7">pdy25-a</plasmid>
    </source>
</reference>